<dbReference type="SMART" id="SM00830">
    <property type="entry name" value="CM_2"/>
    <property type="match status" value="1"/>
</dbReference>
<dbReference type="GO" id="GO:0046417">
    <property type="term" value="P:chorismate metabolic process"/>
    <property type="evidence" value="ECO:0007669"/>
    <property type="project" value="InterPro"/>
</dbReference>
<dbReference type="InterPro" id="IPR036979">
    <property type="entry name" value="CM_dom_sf"/>
</dbReference>
<comment type="caution">
    <text evidence="3">The sequence shown here is derived from an EMBL/GenBank/DDBJ whole genome shotgun (WGS) entry which is preliminary data.</text>
</comment>
<evidence type="ECO:0000313" key="3">
    <source>
        <dbReference type="EMBL" id="ROO83979.1"/>
    </source>
</evidence>
<dbReference type="Pfam" id="PF01817">
    <property type="entry name" value="CM_2"/>
    <property type="match status" value="1"/>
</dbReference>
<dbReference type="InterPro" id="IPR036263">
    <property type="entry name" value="Chorismate_II_sf"/>
</dbReference>
<feature type="coiled-coil region" evidence="1">
    <location>
        <begin position="11"/>
        <end position="38"/>
    </location>
</feature>
<gene>
    <name evidence="3" type="ORF">EDD29_1489</name>
</gene>
<dbReference type="AlphaFoldDB" id="A0A3N1CRN7"/>
<evidence type="ECO:0000256" key="1">
    <source>
        <dbReference type="SAM" id="Coils"/>
    </source>
</evidence>
<evidence type="ECO:0000313" key="4">
    <source>
        <dbReference type="Proteomes" id="UP000272400"/>
    </source>
</evidence>
<dbReference type="OrthoDB" id="3529075at2"/>
<dbReference type="SUPFAM" id="SSF48600">
    <property type="entry name" value="Chorismate mutase II"/>
    <property type="match status" value="1"/>
</dbReference>
<dbReference type="GO" id="GO:0004106">
    <property type="term" value="F:chorismate mutase activity"/>
    <property type="evidence" value="ECO:0007669"/>
    <property type="project" value="InterPro"/>
</dbReference>
<reference evidence="3 4" key="1">
    <citation type="submission" date="2018-11" db="EMBL/GenBank/DDBJ databases">
        <title>Sequencing the genomes of 1000 actinobacteria strains.</title>
        <authorList>
            <person name="Klenk H.-P."/>
        </authorList>
    </citation>
    <scope>NUCLEOTIDE SEQUENCE [LARGE SCALE GENOMIC DNA]</scope>
    <source>
        <strain evidence="3 4">DSM 44254</strain>
    </source>
</reference>
<accession>A0A3N1CRN7</accession>
<keyword evidence="1" id="KW-0175">Coiled coil</keyword>
<organism evidence="3 4">
    <name type="scientific">Actinocorallia herbida</name>
    <dbReference type="NCBI Taxonomy" id="58109"/>
    <lineage>
        <taxon>Bacteria</taxon>
        <taxon>Bacillati</taxon>
        <taxon>Actinomycetota</taxon>
        <taxon>Actinomycetes</taxon>
        <taxon>Streptosporangiales</taxon>
        <taxon>Thermomonosporaceae</taxon>
        <taxon>Actinocorallia</taxon>
    </lineage>
</organism>
<evidence type="ECO:0000259" key="2">
    <source>
        <dbReference type="PROSITE" id="PS51168"/>
    </source>
</evidence>
<dbReference type="Proteomes" id="UP000272400">
    <property type="component" value="Unassembled WGS sequence"/>
</dbReference>
<dbReference type="InterPro" id="IPR002701">
    <property type="entry name" value="CM_II_prokaryot"/>
</dbReference>
<dbReference type="Gene3D" id="1.20.59.10">
    <property type="entry name" value="Chorismate mutase"/>
    <property type="match status" value="1"/>
</dbReference>
<proteinExistence type="predicted"/>
<protein>
    <submittedName>
        <fullName evidence="3">Chorismate mutase</fullName>
    </submittedName>
</protein>
<dbReference type="EMBL" id="RJKE01000001">
    <property type="protein sequence ID" value="ROO83979.1"/>
    <property type="molecule type" value="Genomic_DNA"/>
</dbReference>
<feature type="domain" description="Chorismate mutase" evidence="2">
    <location>
        <begin position="5"/>
        <end position="92"/>
    </location>
</feature>
<sequence>MRPIDSETATLAEVRSAIDQVDAELAALLERRAALAAEVQRIKPVGGHRGRDAAREAAIVEAMLPLAPSFSREHLARIMNAVIEAGLDASGV</sequence>
<name>A0A3N1CRN7_9ACTN</name>
<keyword evidence="4" id="KW-1185">Reference proteome</keyword>
<dbReference type="PROSITE" id="PS51168">
    <property type="entry name" value="CHORISMATE_MUT_2"/>
    <property type="match status" value="1"/>
</dbReference>